<dbReference type="Proteomes" id="UP001054821">
    <property type="component" value="Chromosome 7"/>
</dbReference>
<reference evidence="2 3" key="1">
    <citation type="journal article" date="2022" name="G3 (Bethesda)">
        <title>Whole-genome sequence and methylome profiling of the almond [Prunus dulcis (Mill.) D.A. Webb] cultivar 'Nonpareil'.</title>
        <authorList>
            <person name="D'Amico-Willman K.M."/>
            <person name="Ouma W.Z."/>
            <person name="Meulia T."/>
            <person name="Sideli G.M."/>
            <person name="Gradziel T.M."/>
            <person name="Fresnedo-Ramirez J."/>
        </authorList>
    </citation>
    <scope>NUCLEOTIDE SEQUENCE [LARGE SCALE GENOMIC DNA]</scope>
    <source>
        <strain evidence="2">Clone GOH B32 T37-40</strain>
    </source>
</reference>
<dbReference type="AlphaFoldDB" id="A0AAD4V8N8"/>
<comment type="caution">
    <text evidence="2">The sequence shown here is derived from an EMBL/GenBank/DDBJ whole genome shotgun (WGS) entry which is preliminary data.</text>
</comment>
<evidence type="ECO:0000313" key="2">
    <source>
        <dbReference type="EMBL" id="KAI5319381.1"/>
    </source>
</evidence>
<feature type="domain" description="RPW8" evidence="1">
    <location>
        <begin position="6"/>
        <end position="114"/>
    </location>
</feature>
<proteinExistence type="predicted"/>
<sequence>MSGIEELLAGGAVGTLCSKLYKGIVKLIGKFRKLKPQLENIRPTLHSLQSQIVQIEGQNKKLKLPDKELQNIRNELCKGLNLIHECLENPEWYKMPKYHNQLLEFDRSLKRQLDLIPVHALRD</sequence>
<accession>A0AAD4V8N8</accession>
<gene>
    <name evidence="2" type="ORF">L3X38_039089</name>
</gene>
<evidence type="ECO:0000259" key="1">
    <source>
        <dbReference type="Pfam" id="PF05659"/>
    </source>
</evidence>
<name>A0AAD4V8N8_PRUDU</name>
<dbReference type="InterPro" id="IPR008808">
    <property type="entry name" value="Powdery_mildew-R_dom"/>
</dbReference>
<protein>
    <recommendedName>
        <fullName evidence="1">RPW8 domain-containing protein</fullName>
    </recommendedName>
</protein>
<evidence type="ECO:0000313" key="3">
    <source>
        <dbReference type="Proteomes" id="UP001054821"/>
    </source>
</evidence>
<dbReference type="Pfam" id="PF05659">
    <property type="entry name" value="RPW8"/>
    <property type="match status" value="1"/>
</dbReference>
<organism evidence="2 3">
    <name type="scientific">Prunus dulcis</name>
    <name type="common">Almond</name>
    <name type="synonym">Amygdalus dulcis</name>
    <dbReference type="NCBI Taxonomy" id="3755"/>
    <lineage>
        <taxon>Eukaryota</taxon>
        <taxon>Viridiplantae</taxon>
        <taxon>Streptophyta</taxon>
        <taxon>Embryophyta</taxon>
        <taxon>Tracheophyta</taxon>
        <taxon>Spermatophyta</taxon>
        <taxon>Magnoliopsida</taxon>
        <taxon>eudicotyledons</taxon>
        <taxon>Gunneridae</taxon>
        <taxon>Pentapetalae</taxon>
        <taxon>rosids</taxon>
        <taxon>fabids</taxon>
        <taxon>Rosales</taxon>
        <taxon>Rosaceae</taxon>
        <taxon>Amygdaloideae</taxon>
        <taxon>Amygdaleae</taxon>
        <taxon>Prunus</taxon>
    </lineage>
</organism>
<keyword evidence="3" id="KW-1185">Reference proteome</keyword>
<dbReference type="EMBL" id="JAJFAZ020000007">
    <property type="protein sequence ID" value="KAI5319381.1"/>
    <property type="molecule type" value="Genomic_DNA"/>
</dbReference>